<name>A0A485L3K6_9STRA</name>
<evidence type="ECO:0000313" key="2">
    <source>
        <dbReference type="EMBL" id="VFT92023.1"/>
    </source>
</evidence>
<dbReference type="InterPro" id="IPR002110">
    <property type="entry name" value="Ankyrin_rpt"/>
</dbReference>
<dbReference type="PANTHER" id="PTHR46586">
    <property type="entry name" value="ANKYRIN REPEAT-CONTAINING PROTEIN"/>
    <property type="match status" value="1"/>
</dbReference>
<dbReference type="SUPFAM" id="SSF140860">
    <property type="entry name" value="Pseudo ankyrin repeat-like"/>
    <property type="match status" value="1"/>
</dbReference>
<keyword evidence="3" id="KW-1185">Reference proteome</keyword>
<organism evidence="2 3">
    <name type="scientific">Aphanomyces stellatus</name>
    <dbReference type="NCBI Taxonomy" id="120398"/>
    <lineage>
        <taxon>Eukaryota</taxon>
        <taxon>Sar</taxon>
        <taxon>Stramenopiles</taxon>
        <taxon>Oomycota</taxon>
        <taxon>Saprolegniomycetes</taxon>
        <taxon>Saprolegniales</taxon>
        <taxon>Verrucalvaceae</taxon>
        <taxon>Aphanomyces</taxon>
    </lineage>
</organism>
<dbReference type="Gene3D" id="1.25.40.20">
    <property type="entry name" value="Ankyrin repeat-containing domain"/>
    <property type="match status" value="3"/>
</dbReference>
<dbReference type="PANTHER" id="PTHR46586:SF3">
    <property type="entry name" value="ANKYRIN REPEAT-CONTAINING PROTEIN"/>
    <property type="match status" value="1"/>
</dbReference>
<gene>
    <name evidence="2" type="primary">Aste57867_15214</name>
    <name evidence="1" type="ORF">As57867_015158</name>
    <name evidence="2" type="ORF">ASTE57867_15214</name>
</gene>
<accession>A0A485L3K6</accession>
<dbReference type="InterPro" id="IPR052050">
    <property type="entry name" value="SecEffector_AnkRepeat"/>
</dbReference>
<reference evidence="1" key="2">
    <citation type="submission" date="2019-06" db="EMBL/GenBank/DDBJ databases">
        <title>Genomics analysis of Aphanomyces spp. identifies a new class of oomycete effector associated with host adaptation.</title>
        <authorList>
            <person name="Gaulin E."/>
        </authorList>
    </citation>
    <scope>NUCLEOTIDE SEQUENCE</scope>
    <source>
        <strain evidence="1">CBS 578.67</strain>
    </source>
</reference>
<reference evidence="2 3" key="1">
    <citation type="submission" date="2019-03" db="EMBL/GenBank/DDBJ databases">
        <authorList>
            <person name="Gaulin E."/>
            <person name="Dumas B."/>
        </authorList>
    </citation>
    <scope>NUCLEOTIDE SEQUENCE [LARGE SCALE GENOMIC DNA]</scope>
    <source>
        <strain evidence="2">CBS 568.67</strain>
    </source>
</reference>
<dbReference type="EMBL" id="CAADRA010005657">
    <property type="protein sequence ID" value="VFT92023.1"/>
    <property type="molecule type" value="Genomic_DNA"/>
</dbReference>
<dbReference type="EMBL" id="VJMH01005636">
    <property type="protein sequence ID" value="KAF0693872.1"/>
    <property type="molecule type" value="Genomic_DNA"/>
</dbReference>
<dbReference type="SUPFAM" id="SSF48403">
    <property type="entry name" value="Ankyrin repeat"/>
    <property type="match status" value="1"/>
</dbReference>
<evidence type="ECO:0000313" key="3">
    <source>
        <dbReference type="Proteomes" id="UP000332933"/>
    </source>
</evidence>
<protein>
    <submittedName>
        <fullName evidence="2">Aste57867_15214 protein</fullName>
    </submittedName>
</protein>
<evidence type="ECO:0000313" key="1">
    <source>
        <dbReference type="EMBL" id="KAF0693872.1"/>
    </source>
</evidence>
<dbReference type="Proteomes" id="UP000332933">
    <property type="component" value="Unassembled WGS sequence"/>
</dbReference>
<dbReference type="InterPro" id="IPR036770">
    <property type="entry name" value="Ankyrin_rpt-contain_sf"/>
</dbReference>
<dbReference type="Pfam" id="PF12796">
    <property type="entry name" value="Ank_2"/>
    <property type="match status" value="1"/>
</dbReference>
<proteinExistence type="predicted"/>
<dbReference type="AlphaFoldDB" id="A0A485L3K6"/>
<sequence>MGNKASRTRAPVRAATSAVNVAPHVLFNPHLMHVVASFQDGIYPDMATFPALRKLHSLKQLVLHQTSRATRDQFLHDVQVAHNVLTSWYAVEGLDRIEVLCRCLPFMRDVIVVHAVCTANMDVLDHLHAAVGGIRSFRGYLINLAAQENRLDVVAYLHNHGHMGYSIHAVFHACFNANLPMVQFLYVQYPQLEFSVDTTLWALFGGAMPVVRFLVDNHLAAWSPNALDIPAGRGNLALVEYLHVLGVGATTAAINYAASNGHLTMVQWLHVHRTDGATTAAMDMSARHGHLDMVQWLHWHREEGCTTAAMDGAAANGYLDVVQWLHAFRREGCTTMAMNDAAGGGHLEVVQWLHVHRNEGCSGHAATLAAEHGHLHVLVWLHRERRDAGGCDHSALLAAAENNHLHVVHWLVREHRRWRLSVDVLRGPAAEGHLDMVQLLHRYCSRHHAPLDVSWAVQTGQLHVLQWLRPRRKLTCSTFAVETAALDGHLGSVKWWHQHMGHTQTLSDNILRWPAQAGHMDIVKWLLSHRPHEGCPHVAAIAAADNGHDDIADILRAVKRPAACGADCRDCAQSRRRREAAR</sequence>
<dbReference type="OrthoDB" id="70387at2759"/>